<dbReference type="SUPFAM" id="SSF56801">
    <property type="entry name" value="Acetyl-CoA synthetase-like"/>
    <property type="match status" value="1"/>
</dbReference>
<dbReference type="EMBL" id="CADCUS010000465">
    <property type="protein sequence ID" value="CAA9429405.1"/>
    <property type="molecule type" value="Genomic_DNA"/>
</dbReference>
<accession>A0A6J4PYT1</accession>
<evidence type="ECO:0000256" key="1">
    <source>
        <dbReference type="ARBA" id="ARBA00006432"/>
    </source>
</evidence>
<proteinExistence type="inferred from homology"/>
<dbReference type="Pfam" id="PF13193">
    <property type="entry name" value="AMP-binding_C"/>
    <property type="match status" value="1"/>
</dbReference>
<dbReference type="PANTHER" id="PTHR43201">
    <property type="entry name" value="ACYL-COA SYNTHETASE"/>
    <property type="match status" value="1"/>
</dbReference>
<dbReference type="InterPro" id="IPR045851">
    <property type="entry name" value="AMP-bd_C_sf"/>
</dbReference>
<evidence type="ECO:0000259" key="2">
    <source>
        <dbReference type="Pfam" id="PF00501"/>
    </source>
</evidence>
<sequence>RERARALFAPDGPAAGLCTSGTTGLPTVVAAPWPDLLANARAFAVAAGIGQDDDEVVWCGTPLHHRYCFAAGLLGGLAVGATVVLTPAVGPADLTARLLDERVTTVLSVPYLYGWYLRGLEQDPDLIARWSLRRCVAAGAPLPPELARRWRRVTGLPLLSHYGSTEDGQISVGAGSDDEGVGRVLPDREVRVDATGEVLVRRRGEHAGPWRRTGDTGHLDAAGNLHLVGRLGDRLNLAGRKVDPTEVEDVLRTHPGVADCAVAAVPGSAGDEMAAFVVVDAAVPDGELRRHLSRVLSAYKLPRHLVRVAEVPRSRTGKVRRGALVAGLVTAPPADAG</sequence>
<dbReference type="CDD" id="cd04433">
    <property type="entry name" value="AFD_class_I"/>
    <property type="match status" value="1"/>
</dbReference>
<feature type="non-terminal residue" evidence="4">
    <location>
        <position position="1"/>
    </location>
</feature>
<dbReference type="Pfam" id="PF00501">
    <property type="entry name" value="AMP-binding"/>
    <property type="match status" value="1"/>
</dbReference>
<dbReference type="Gene3D" id="3.30.300.30">
    <property type="match status" value="1"/>
</dbReference>
<organism evidence="4">
    <name type="scientific">uncultured Pseudonocardia sp</name>
    <dbReference type="NCBI Taxonomy" id="211455"/>
    <lineage>
        <taxon>Bacteria</taxon>
        <taxon>Bacillati</taxon>
        <taxon>Actinomycetota</taxon>
        <taxon>Actinomycetes</taxon>
        <taxon>Pseudonocardiales</taxon>
        <taxon>Pseudonocardiaceae</taxon>
        <taxon>Pseudonocardia</taxon>
        <taxon>environmental samples</taxon>
    </lineage>
</organism>
<comment type="similarity">
    <text evidence="1">Belongs to the ATP-dependent AMP-binding enzyme family.</text>
</comment>
<dbReference type="InterPro" id="IPR025110">
    <property type="entry name" value="AMP-bd_C"/>
</dbReference>
<dbReference type="AlphaFoldDB" id="A0A6J4PYT1"/>
<dbReference type="PANTHER" id="PTHR43201:SF8">
    <property type="entry name" value="ACYL-COA SYNTHETASE FAMILY MEMBER 3"/>
    <property type="match status" value="1"/>
</dbReference>
<dbReference type="InterPro" id="IPR000873">
    <property type="entry name" value="AMP-dep_synth/lig_dom"/>
</dbReference>
<name>A0A6J4PYT1_9PSEU</name>
<evidence type="ECO:0000313" key="4">
    <source>
        <dbReference type="EMBL" id="CAA9429405.1"/>
    </source>
</evidence>
<gene>
    <name evidence="4" type="ORF">AVDCRST_MAG66-3199</name>
</gene>
<protein>
    <recommendedName>
        <fullName evidence="5">Long-chain-fatty-acid--CoA ligase</fullName>
    </recommendedName>
</protein>
<feature type="domain" description="AMP-dependent synthetase/ligase" evidence="2">
    <location>
        <begin position="9"/>
        <end position="199"/>
    </location>
</feature>
<dbReference type="GO" id="GO:0031956">
    <property type="term" value="F:medium-chain fatty acid-CoA ligase activity"/>
    <property type="evidence" value="ECO:0007669"/>
    <property type="project" value="TreeGrafter"/>
</dbReference>
<dbReference type="Gene3D" id="3.40.50.12780">
    <property type="entry name" value="N-terminal domain of ligase-like"/>
    <property type="match status" value="1"/>
</dbReference>
<feature type="domain" description="AMP-binding enzyme C-terminal" evidence="3">
    <location>
        <begin position="246"/>
        <end position="318"/>
    </location>
</feature>
<evidence type="ECO:0008006" key="5">
    <source>
        <dbReference type="Google" id="ProtNLM"/>
    </source>
</evidence>
<dbReference type="GO" id="GO:0006631">
    <property type="term" value="P:fatty acid metabolic process"/>
    <property type="evidence" value="ECO:0007669"/>
    <property type="project" value="TreeGrafter"/>
</dbReference>
<dbReference type="InterPro" id="IPR042099">
    <property type="entry name" value="ANL_N_sf"/>
</dbReference>
<reference evidence="4" key="1">
    <citation type="submission" date="2020-02" db="EMBL/GenBank/DDBJ databases">
        <authorList>
            <person name="Meier V. D."/>
        </authorList>
    </citation>
    <scope>NUCLEOTIDE SEQUENCE</scope>
    <source>
        <strain evidence="4">AVDCRST_MAG66</strain>
    </source>
</reference>
<evidence type="ECO:0000259" key="3">
    <source>
        <dbReference type="Pfam" id="PF13193"/>
    </source>
</evidence>